<dbReference type="PROSITE" id="PS50887">
    <property type="entry name" value="GGDEF"/>
    <property type="match status" value="1"/>
</dbReference>
<name>A0A8J3LV22_9ACTN</name>
<proteinExistence type="predicted"/>
<accession>A0A8J3LV22</accession>
<dbReference type="Gene3D" id="3.30.70.270">
    <property type="match status" value="1"/>
</dbReference>
<dbReference type="PANTHER" id="PTHR44757:SF2">
    <property type="entry name" value="BIOFILM ARCHITECTURE MAINTENANCE PROTEIN MBAA"/>
    <property type="match status" value="1"/>
</dbReference>
<sequence length="572" mass="61695">MQRARVPYMDTARSDLDRDALARRWARAIADADHASVPGAPRLEFLRGLVDRVADALDAEPFDAEPGRRVGAELVEADLAGSDTLGRTIEILGAGLDRPGDGRQPFLLGALAEGFTHALWQRTLHEQEAIQGRLRHQALHDPLTGLPNRTLLFDRLQELFDAARSDDRVAVCYVDLDGFKAVNDSFGHDIGDELLVAVARRLHECVSRAGHFVARMGGDEFVILVHGHTAAGDAVGLAQAVLDALAVAVEAGGHRLTVSASIGIVDRPCGVTTPAELMRAADITLYWAKAEGKRRWALFDSARTDREVARYELSAAMPGALRRGEFVLEYQPLVLCGGETVIGAEALVRWLHPRLGRLAPDRFVGLAEETGMIVPLGLWVLEEACRQGRRWRDLAGDAAPLISVNLAVRQAQEPALVDDVAAILERTGLEPAYLQLELTESALIGPGHEPLAALTKLAAMGVRIAIDDFGTGYSNLTYLRTLPVQAIKLAGSFVDGLRTPGRRPGHADLAGERMVATLVQLAHALDLTVTAEGVETQVQADRLRAVGCDSGQGFYYAPPGPPERITEMITSG</sequence>
<reference evidence="3" key="1">
    <citation type="submission" date="2021-01" db="EMBL/GenBank/DDBJ databases">
        <title>Whole genome shotgun sequence of Planosporangium flavigriseum NBRC 105377.</title>
        <authorList>
            <person name="Komaki H."/>
            <person name="Tamura T."/>
        </authorList>
    </citation>
    <scope>NUCLEOTIDE SEQUENCE</scope>
    <source>
        <strain evidence="3">NBRC 105377</strain>
    </source>
</reference>
<feature type="domain" description="EAL" evidence="1">
    <location>
        <begin position="310"/>
        <end position="572"/>
    </location>
</feature>
<dbReference type="SUPFAM" id="SSF141868">
    <property type="entry name" value="EAL domain-like"/>
    <property type="match status" value="1"/>
</dbReference>
<dbReference type="InterPro" id="IPR001633">
    <property type="entry name" value="EAL_dom"/>
</dbReference>
<evidence type="ECO:0000259" key="2">
    <source>
        <dbReference type="PROSITE" id="PS50887"/>
    </source>
</evidence>
<dbReference type="NCBIfam" id="TIGR00254">
    <property type="entry name" value="GGDEF"/>
    <property type="match status" value="1"/>
</dbReference>
<dbReference type="Gene3D" id="3.20.20.450">
    <property type="entry name" value="EAL domain"/>
    <property type="match status" value="1"/>
</dbReference>
<dbReference type="Pfam" id="PF00563">
    <property type="entry name" value="EAL"/>
    <property type="match status" value="1"/>
</dbReference>
<dbReference type="SUPFAM" id="SSF55073">
    <property type="entry name" value="Nucleotide cyclase"/>
    <property type="match status" value="1"/>
</dbReference>
<dbReference type="Pfam" id="PF00990">
    <property type="entry name" value="GGDEF"/>
    <property type="match status" value="1"/>
</dbReference>
<dbReference type="CDD" id="cd01948">
    <property type="entry name" value="EAL"/>
    <property type="match status" value="1"/>
</dbReference>
<dbReference type="PANTHER" id="PTHR44757">
    <property type="entry name" value="DIGUANYLATE CYCLASE DGCP"/>
    <property type="match status" value="1"/>
</dbReference>
<dbReference type="EMBL" id="BONU01000001">
    <property type="protein sequence ID" value="GIG71685.1"/>
    <property type="molecule type" value="Genomic_DNA"/>
</dbReference>
<dbReference type="InterPro" id="IPR043128">
    <property type="entry name" value="Rev_trsase/Diguanyl_cyclase"/>
</dbReference>
<dbReference type="Proteomes" id="UP000653674">
    <property type="component" value="Unassembled WGS sequence"/>
</dbReference>
<dbReference type="SMART" id="SM00267">
    <property type="entry name" value="GGDEF"/>
    <property type="match status" value="1"/>
</dbReference>
<dbReference type="InterPro" id="IPR052155">
    <property type="entry name" value="Biofilm_reg_signaling"/>
</dbReference>
<dbReference type="InterPro" id="IPR029787">
    <property type="entry name" value="Nucleotide_cyclase"/>
</dbReference>
<dbReference type="AlphaFoldDB" id="A0A8J3LV22"/>
<dbReference type="PROSITE" id="PS50883">
    <property type="entry name" value="EAL"/>
    <property type="match status" value="1"/>
</dbReference>
<keyword evidence="4" id="KW-1185">Reference proteome</keyword>
<organism evidence="3 4">
    <name type="scientific">Planosporangium flavigriseum</name>
    <dbReference type="NCBI Taxonomy" id="373681"/>
    <lineage>
        <taxon>Bacteria</taxon>
        <taxon>Bacillati</taxon>
        <taxon>Actinomycetota</taxon>
        <taxon>Actinomycetes</taxon>
        <taxon>Micromonosporales</taxon>
        <taxon>Micromonosporaceae</taxon>
        <taxon>Planosporangium</taxon>
    </lineage>
</organism>
<evidence type="ECO:0000313" key="3">
    <source>
        <dbReference type="EMBL" id="GIG71685.1"/>
    </source>
</evidence>
<comment type="caution">
    <text evidence="3">The sequence shown here is derived from an EMBL/GenBank/DDBJ whole genome shotgun (WGS) entry which is preliminary data.</text>
</comment>
<dbReference type="SMART" id="SM00052">
    <property type="entry name" value="EAL"/>
    <property type="match status" value="1"/>
</dbReference>
<dbReference type="InterPro" id="IPR000160">
    <property type="entry name" value="GGDEF_dom"/>
</dbReference>
<protein>
    <submittedName>
        <fullName evidence="3">GGDEF domain-containing protein</fullName>
    </submittedName>
</protein>
<evidence type="ECO:0000259" key="1">
    <source>
        <dbReference type="PROSITE" id="PS50883"/>
    </source>
</evidence>
<dbReference type="CDD" id="cd01949">
    <property type="entry name" value="GGDEF"/>
    <property type="match status" value="1"/>
</dbReference>
<feature type="domain" description="GGDEF" evidence="2">
    <location>
        <begin position="167"/>
        <end position="301"/>
    </location>
</feature>
<evidence type="ECO:0000313" key="4">
    <source>
        <dbReference type="Proteomes" id="UP000653674"/>
    </source>
</evidence>
<gene>
    <name evidence="3" type="ORF">Pfl04_00890</name>
</gene>
<dbReference type="InterPro" id="IPR035919">
    <property type="entry name" value="EAL_sf"/>
</dbReference>